<evidence type="ECO:0000256" key="1">
    <source>
        <dbReference type="SAM" id="MobiDB-lite"/>
    </source>
</evidence>
<proteinExistence type="predicted"/>
<evidence type="ECO:0000313" key="3">
    <source>
        <dbReference type="Proteomes" id="UP000034112"/>
    </source>
</evidence>
<evidence type="ECO:0000313" key="2">
    <source>
        <dbReference type="EMBL" id="KKP00645.1"/>
    </source>
</evidence>
<sequence length="183" mass="19993">MAEDASGNLQAAHDLFGLGVVRTQVVDMDTRSLPITSTSMRITVGCFSSAQISSLSESPNASDFLTPSPHNKDSRQSVNLGHRDSNDAERGDPWPQTRMRRKSGSTGATICQDALRSLTNVAQMAKTAASWSKVLQQTGVRVRVRGRRGRSEIVGLLLLDDETAAHPVARLLDECQWLHLRRA</sequence>
<organism evidence="2 3">
    <name type="scientific">Trichoderma harzianum</name>
    <name type="common">Hypocrea lixii</name>
    <dbReference type="NCBI Taxonomy" id="5544"/>
    <lineage>
        <taxon>Eukaryota</taxon>
        <taxon>Fungi</taxon>
        <taxon>Dikarya</taxon>
        <taxon>Ascomycota</taxon>
        <taxon>Pezizomycotina</taxon>
        <taxon>Sordariomycetes</taxon>
        <taxon>Hypocreomycetidae</taxon>
        <taxon>Hypocreales</taxon>
        <taxon>Hypocreaceae</taxon>
        <taxon>Trichoderma</taxon>
    </lineage>
</organism>
<gene>
    <name evidence="2" type="ORF">THAR02_07234</name>
</gene>
<feature type="compositionally biased region" description="Basic and acidic residues" evidence="1">
    <location>
        <begin position="70"/>
        <end position="92"/>
    </location>
</feature>
<comment type="caution">
    <text evidence="2">The sequence shown here is derived from an EMBL/GenBank/DDBJ whole genome shotgun (WGS) entry which is preliminary data.</text>
</comment>
<accession>A0A0F9X7Z6</accession>
<dbReference type="AlphaFoldDB" id="A0A0F9X7Z6"/>
<name>A0A0F9X7Z6_TRIHA</name>
<protein>
    <submittedName>
        <fullName evidence="2">Uncharacterized protein</fullName>
    </submittedName>
</protein>
<dbReference type="Proteomes" id="UP000034112">
    <property type="component" value="Unassembled WGS sequence"/>
</dbReference>
<reference evidence="3" key="1">
    <citation type="journal article" date="2015" name="Genome Announc.">
        <title>Draft whole-genome sequence of the biocontrol agent Trichoderma harzianum T6776.</title>
        <authorList>
            <person name="Baroncelli R."/>
            <person name="Piaggeschi G."/>
            <person name="Fiorini L."/>
            <person name="Bertolini E."/>
            <person name="Zapparata A."/>
            <person name="Pe M.E."/>
            <person name="Sarrocco S."/>
            <person name="Vannacci G."/>
        </authorList>
    </citation>
    <scope>NUCLEOTIDE SEQUENCE [LARGE SCALE GENOMIC DNA]</scope>
    <source>
        <strain evidence="3">T6776</strain>
    </source>
</reference>
<feature type="region of interest" description="Disordered" evidence="1">
    <location>
        <begin position="57"/>
        <end position="107"/>
    </location>
</feature>
<feature type="compositionally biased region" description="Polar residues" evidence="1">
    <location>
        <begin position="57"/>
        <end position="69"/>
    </location>
</feature>
<dbReference type="EMBL" id="JOKZ01000239">
    <property type="protein sequence ID" value="KKP00645.1"/>
    <property type="molecule type" value="Genomic_DNA"/>
</dbReference>